<dbReference type="PANTHER" id="PTHR35708:SF3">
    <property type="entry name" value="GB|AAD25831.1"/>
    <property type="match status" value="1"/>
</dbReference>
<keyword evidence="2" id="KW-0472">Membrane</keyword>
<gene>
    <name evidence="3" type="ORF">PanWU01x14_254570</name>
</gene>
<evidence type="ECO:0000313" key="4">
    <source>
        <dbReference type="Proteomes" id="UP000237105"/>
    </source>
</evidence>
<dbReference type="Proteomes" id="UP000237105">
    <property type="component" value="Unassembled WGS sequence"/>
</dbReference>
<reference evidence="4" key="1">
    <citation type="submission" date="2016-06" db="EMBL/GenBank/DDBJ databases">
        <title>Parallel loss of symbiosis genes in relatives of nitrogen-fixing non-legume Parasponia.</title>
        <authorList>
            <person name="Van Velzen R."/>
            <person name="Holmer R."/>
            <person name="Bu F."/>
            <person name="Rutten L."/>
            <person name="Van Zeijl A."/>
            <person name="Liu W."/>
            <person name="Santuari L."/>
            <person name="Cao Q."/>
            <person name="Sharma T."/>
            <person name="Shen D."/>
            <person name="Roswanjaya Y."/>
            <person name="Wardhani T."/>
            <person name="Kalhor M.S."/>
            <person name="Jansen J."/>
            <person name="Van den Hoogen J."/>
            <person name="Gungor B."/>
            <person name="Hartog M."/>
            <person name="Hontelez J."/>
            <person name="Verver J."/>
            <person name="Yang W.-C."/>
            <person name="Schijlen E."/>
            <person name="Repin R."/>
            <person name="Schilthuizen M."/>
            <person name="Schranz E."/>
            <person name="Heidstra R."/>
            <person name="Miyata K."/>
            <person name="Fedorova E."/>
            <person name="Kohlen W."/>
            <person name="Bisseling T."/>
            <person name="Smit S."/>
            <person name="Geurts R."/>
        </authorList>
    </citation>
    <scope>NUCLEOTIDE SEQUENCE [LARGE SCALE GENOMIC DNA]</scope>
    <source>
        <strain evidence="4">cv. WU1-14</strain>
    </source>
</reference>
<keyword evidence="2" id="KW-1133">Transmembrane helix</keyword>
<dbReference type="PANTHER" id="PTHR35708">
    <property type="entry name" value="GB|AAD25831.1"/>
    <property type="match status" value="1"/>
</dbReference>
<feature type="compositionally biased region" description="Low complexity" evidence="1">
    <location>
        <begin position="92"/>
        <end position="101"/>
    </location>
</feature>
<comment type="caution">
    <text evidence="3">The sequence shown here is derived from an EMBL/GenBank/DDBJ whole genome shotgun (WGS) entry which is preliminary data.</text>
</comment>
<dbReference type="AlphaFoldDB" id="A0A2P5BB78"/>
<name>A0A2P5BB78_PARAD</name>
<accession>A0A2P5BB78</accession>
<feature type="transmembrane region" description="Helical" evidence="2">
    <location>
        <begin position="44"/>
        <end position="65"/>
    </location>
</feature>
<feature type="region of interest" description="Disordered" evidence="1">
    <location>
        <begin position="92"/>
        <end position="111"/>
    </location>
</feature>
<evidence type="ECO:0000256" key="1">
    <source>
        <dbReference type="SAM" id="MobiDB-lite"/>
    </source>
</evidence>
<feature type="transmembrane region" description="Helical" evidence="2">
    <location>
        <begin position="17"/>
        <end position="38"/>
    </location>
</feature>
<proteinExistence type="predicted"/>
<evidence type="ECO:0000313" key="3">
    <source>
        <dbReference type="EMBL" id="PON46037.1"/>
    </source>
</evidence>
<protein>
    <recommendedName>
        <fullName evidence="5">Transmembrane protein</fullName>
    </recommendedName>
</protein>
<keyword evidence="4" id="KW-1185">Reference proteome</keyword>
<keyword evidence="2" id="KW-0812">Transmembrane</keyword>
<evidence type="ECO:0000256" key="2">
    <source>
        <dbReference type="SAM" id="Phobius"/>
    </source>
</evidence>
<sequence length="281" mass="32248">MVNHLCFFRNSLPWKTLVPLFILLLLLLLVPFIALILGVLGLEFFFSVFLITSTTLVLSTLLILFNPILVQKVQNIYESKDVLSLNESNKDTINTSTTTTTHPNSLDDSLSENEFLDHHSSTTEDSEVLDEDEHQWPYRNDINNIDKRQQWIISPASTAVFPDDGSISDEESLIEISLPSGQYVEHHHNNKEAHDDHGHDYLNKDLQPLMFNLHNQQKNNNNNIMAKDHDQLFPDSFSSLFKQHSLMELLAEINEMNEEENLIEIDISMGSIKCSRFEIQA</sequence>
<dbReference type="OrthoDB" id="10383457at2759"/>
<dbReference type="EMBL" id="JXTB01000319">
    <property type="protein sequence ID" value="PON46037.1"/>
    <property type="molecule type" value="Genomic_DNA"/>
</dbReference>
<evidence type="ECO:0008006" key="5">
    <source>
        <dbReference type="Google" id="ProtNLM"/>
    </source>
</evidence>
<organism evidence="3 4">
    <name type="scientific">Parasponia andersonii</name>
    <name type="common">Sponia andersonii</name>
    <dbReference type="NCBI Taxonomy" id="3476"/>
    <lineage>
        <taxon>Eukaryota</taxon>
        <taxon>Viridiplantae</taxon>
        <taxon>Streptophyta</taxon>
        <taxon>Embryophyta</taxon>
        <taxon>Tracheophyta</taxon>
        <taxon>Spermatophyta</taxon>
        <taxon>Magnoliopsida</taxon>
        <taxon>eudicotyledons</taxon>
        <taxon>Gunneridae</taxon>
        <taxon>Pentapetalae</taxon>
        <taxon>rosids</taxon>
        <taxon>fabids</taxon>
        <taxon>Rosales</taxon>
        <taxon>Cannabaceae</taxon>
        <taxon>Parasponia</taxon>
    </lineage>
</organism>